<dbReference type="GO" id="GO:0051959">
    <property type="term" value="F:dynein light intermediate chain binding"/>
    <property type="evidence" value="ECO:0007669"/>
    <property type="project" value="InterPro"/>
</dbReference>
<evidence type="ECO:0000313" key="1">
    <source>
        <dbReference type="EMBL" id="CAD7434862.1"/>
    </source>
</evidence>
<proteinExistence type="predicted"/>
<dbReference type="Gene3D" id="3.40.50.300">
    <property type="entry name" value="P-loop containing nucleotide triphosphate hydrolases"/>
    <property type="match status" value="1"/>
</dbReference>
<dbReference type="PANTHER" id="PTHR22878">
    <property type="entry name" value="DYNEIN HEAVY CHAIN 6, AXONEMAL-LIKE-RELATED"/>
    <property type="match status" value="1"/>
</dbReference>
<gene>
    <name evidence="1" type="ORF">TMSB3V08_LOCUS11512</name>
</gene>
<sequence length="327" mass="36518">MLNARMTQVIGAVFYIPLDELEPMEVTEMLQALASPRLSEAPELDGISNVGLCPVYKERSDAVQAVTQIDPQLCVSRLGPPGRHVYKENSGVPKRVSEDNCGCTLIVLNVNFSSRTTSLDVQRNLEASVEKRTKDSYGPPVGKKLLCFIDDLNMPQVDEYGTQQPIALLKLLFEKGGMYDRGKDLNWKNIKDIGFFAAMGKAGGGRNEVDPRFISMFSVFNLTFPADETVAHIYRSILQGHTQIFSPEIQMLVPALVQATQELYKVAPPYHSLYVLCVMDVDMIPYLVLACPAWGEIDEPFEPSVMFHVDDDHPVTSYTSQRDFMIS</sequence>
<dbReference type="AlphaFoldDB" id="A0A7R9EIX6"/>
<dbReference type="EMBL" id="OB798383">
    <property type="protein sequence ID" value="CAD7434862.1"/>
    <property type="molecule type" value="Genomic_DNA"/>
</dbReference>
<dbReference type="InterPro" id="IPR027417">
    <property type="entry name" value="P-loop_NTPase"/>
</dbReference>
<reference evidence="1" key="1">
    <citation type="submission" date="2020-11" db="EMBL/GenBank/DDBJ databases">
        <authorList>
            <person name="Tran Van P."/>
        </authorList>
    </citation>
    <scope>NUCLEOTIDE SEQUENCE</scope>
</reference>
<dbReference type="Pfam" id="PF12775">
    <property type="entry name" value="AAA_7"/>
    <property type="match status" value="1"/>
</dbReference>
<organism evidence="1">
    <name type="scientific">Timema monikensis</name>
    <dbReference type="NCBI Taxonomy" id="170555"/>
    <lineage>
        <taxon>Eukaryota</taxon>
        <taxon>Metazoa</taxon>
        <taxon>Ecdysozoa</taxon>
        <taxon>Arthropoda</taxon>
        <taxon>Hexapoda</taxon>
        <taxon>Insecta</taxon>
        <taxon>Pterygota</taxon>
        <taxon>Neoptera</taxon>
        <taxon>Polyneoptera</taxon>
        <taxon>Phasmatodea</taxon>
        <taxon>Timematodea</taxon>
        <taxon>Timematoidea</taxon>
        <taxon>Timematidae</taxon>
        <taxon>Timema</taxon>
    </lineage>
</organism>
<dbReference type="GO" id="GO:0045505">
    <property type="term" value="F:dynein intermediate chain binding"/>
    <property type="evidence" value="ECO:0007669"/>
    <property type="project" value="InterPro"/>
</dbReference>
<dbReference type="Gene3D" id="1.20.920.30">
    <property type="match status" value="1"/>
</dbReference>
<protein>
    <submittedName>
        <fullName evidence="1">Uncharacterized protein</fullName>
    </submittedName>
</protein>
<dbReference type="InterPro" id="IPR026983">
    <property type="entry name" value="DHC"/>
</dbReference>
<dbReference type="GO" id="GO:0030286">
    <property type="term" value="C:dynein complex"/>
    <property type="evidence" value="ECO:0007669"/>
    <property type="project" value="InterPro"/>
</dbReference>
<dbReference type="SUPFAM" id="SSF52540">
    <property type="entry name" value="P-loop containing nucleoside triphosphate hydrolases"/>
    <property type="match status" value="1"/>
</dbReference>
<accession>A0A7R9EIX6</accession>
<dbReference type="GO" id="GO:0007018">
    <property type="term" value="P:microtubule-based movement"/>
    <property type="evidence" value="ECO:0007669"/>
    <property type="project" value="InterPro"/>
</dbReference>
<name>A0A7R9EIX6_9NEOP</name>
<dbReference type="PANTHER" id="PTHR22878:SF63">
    <property type="entry name" value="DYNEIN AXONEMAL HEAVY CHAIN 10"/>
    <property type="match status" value="1"/>
</dbReference>